<dbReference type="AlphaFoldDB" id="A0A8J3WYT0"/>
<evidence type="ECO:0000259" key="2">
    <source>
        <dbReference type="Pfam" id="PF00188"/>
    </source>
</evidence>
<dbReference type="CDD" id="cd05379">
    <property type="entry name" value="CAP_bacterial"/>
    <property type="match status" value="1"/>
</dbReference>
<gene>
    <name evidence="3" type="ORF">Pta02_61100</name>
</gene>
<evidence type="ECO:0000256" key="1">
    <source>
        <dbReference type="SAM" id="MobiDB-lite"/>
    </source>
</evidence>
<proteinExistence type="predicted"/>
<dbReference type="Proteomes" id="UP000634476">
    <property type="component" value="Unassembled WGS sequence"/>
</dbReference>
<dbReference type="InterPro" id="IPR035940">
    <property type="entry name" value="CAP_sf"/>
</dbReference>
<comment type="caution">
    <text evidence="3">The sequence shown here is derived from an EMBL/GenBank/DDBJ whole genome shotgun (WGS) entry which is preliminary data.</text>
</comment>
<reference evidence="3" key="1">
    <citation type="submission" date="2021-01" db="EMBL/GenBank/DDBJ databases">
        <title>Whole genome shotgun sequence of Planobispora takensis NBRC 109077.</title>
        <authorList>
            <person name="Komaki H."/>
            <person name="Tamura T."/>
        </authorList>
    </citation>
    <scope>NUCLEOTIDE SEQUENCE</scope>
    <source>
        <strain evidence="3">NBRC 109077</strain>
    </source>
</reference>
<sequence>MAEHGYLSNTSRDRRSLSDRIRKAGFTGGTSWGENVATGLRTPAAVVQSWMNHSGTKVNIMNCKFTYIGVGAAEDSDGAIYWTQDFAAR</sequence>
<dbReference type="PANTHER" id="PTHR31157:SF1">
    <property type="entry name" value="SCP DOMAIN-CONTAINING PROTEIN"/>
    <property type="match status" value="1"/>
</dbReference>
<dbReference type="Gene3D" id="3.40.33.10">
    <property type="entry name" value="CAP"/>
    <property type="match status" value="1"/>
</dbReference>
<dbReference type="EMBL" id="BOOK01000046">
    <property type="protein sequence ID" value="GII04102.1"/>
    <property type="molecule type" value="Genomic_DNA"/>
</dbReference>
<accession>A0A8J3WYT0</accession>
<dbReference type="InterPro" id="IPR014044">
    <property type="entry name" value="CAP_dom"/>
</dbReference>
<feature type="domain" description="SCP" evidence="2">
    <location>
        <begin position="1"/>
        <end position="86"/>
    </location>
</feature>
<feature type="region of interest" description="Disordered" evidence="1">
    <location>
        <begin position="1"/>
        <end position="20"/>
    </location>
</feature>
<evidence type="ECO:0000313" key="4">
    <source>
        <dbReference type="Proteomes" id="UP000634476"/>
    </source>
</evidence>
<feature type="compositionally biased region" description="Basic and acidic residues" evidence="1">
    <location>
        <begin position="11"/>
        <end position="20"/>
    </location>
</feature>
<dbReference type="PANTHER" id="PTHR31157">
    <property type="entry name" value="SCP DOMAIN-CONTAINING PROTEIN"/>
    <property type="match status" value="1"/>
</dbReference>
<evidence type="ECO:0000313" key="3">
    <source>
        <dbReference type="EMBL" id="GII04102.1"/>
    </source>
</evidence>
<keyword evidence="4" id="KW-1185">Reference proteome</keyword>
<dbReference type="Pfam" id="PF00188">
    <property type="entry name" value="CAP"/>
    <property type="match status" value="1"/>
</dbReference>
<organism evidence="3 4">
    <name type="scientific">Planobispora takensis</name>
    <dbReference type="NCBI Taxonomy" id="1367882"/>
    <lineage>
        <taxon>Bacteria</taxon>
        <taxon>Bacillati</taxon>
        <taxon>Actinomycetota</taxon>
        <taxon>Actinomycetes</taxon>
        <taxon>Streptosporangiales</taxon>
        <taxon>Streptosporangiaceae</taxon>
        <taxon>Planobispora</taxon>
    </lineage>
</organism>
<protein>
    <recommendedName>
        <fullName evidence="2">SCP domain-containing protein</fullName>
    </recommendedName>
</protein>
<name>A0A8J3WYT0_9ACTN</name>
<dbReference type="SUPFAM" id="SSF55797">
    <property type="entry name" value="PR-1-like"/>
    <property type="match status" value="1"/>
</dbReference>